<dbReference type="AlphaFoldDB" id="A0AAD1YSF2"/>
<dbReference type="Proteomes" id="UP000834106">
    <property type="component" value="Chromosome 2"/>
</dbReference>
<dbReference type="InterPro" id="IPR006766">
    <property type="entry name" value="EXORDIUM-like"/>
</dbReference>
<evidence type="ECO:0000256" key="2">
    <source>
        <dbReference type="ARBA" id="ARBA00022523"/>
    </source>
</evidence>
<accession>A0AAD1YSF2</accession>
<sequence length="146" mass="16400">MENASHGHVNDAKSTVQTLHVQPQYKLPPKSLSASDKFEGSSDLVNLRYHMGPVLSSPINIYLIWYGKWAASQKMLIKDFLLSISNFNPSSPSVAEWWRTVSLYTDQTGANISRSVLLAGSHRHRSPIKALPRRPQERHLPNLNLG</sequence>
<evidence type="ECO:0000256" key="5">
    <source>
        <dbReference type="ARBA" id="ARBA00023591"/>
    </source>
</evidence>
<comment type="subcellular location">
    <subcellularLocation>
        <location evidence="1">Secreted</location>
        <location evidence="1">Extracellular space</location>
        <location evidence="1">Apoplast</location>
    </subcellularLocation>
</comment>
<organism evidence="6 7">
    <name type="scientific">Fraxinus pennsylvanica</name>
    <dbReference type="NCBI Taxonomy" id="56036"/>
    <lineage>
        <taxon>Eukaryota</taxon>
        <taxon>Viridiplantae</taxon>
        <taxon>Streptophyta</taxon>
        <taxon>Embryophyta</taxon>
        <taxon>Tracheophyta</taxon>
        <taxon>Spermatophyta</taxon>
        <taxon>Magnoliopsida</taxon>
        <taxon>eudicotyledons</taxon>
        <taxon>Gunneridae</taxon>
        <taxon>Pentapetalae</taxon>
        <taxon>asterids</taxon>
        <taxon>lamiids</taxon>
        <taxon>Lamiales</taxon>
        <taxon>Oleaceae</taxon>
        <taxon>Oleeae</taxon>
        <taxon>Fraxinus</taxon>
    </lineage>
</organism>
<evidence type="ECO:0000256" key="1">
    <source>
        <dbReference type="ARBA" id="ARBA00004271"/>
    </source>
</evidence>
<keyword evidence="4" id="KW-0732">Signal</keyword>
<keyword evidence="3" id="KW-0964">Secreted</keyword>
<name>A0AAD1YSF2_9LAMI</name>
<keyword evidence="7" id="KW-1185">Reference proteome</keyword>
<dbReference type="Pfam" id="PF04674">
    <property type="entry name" value="Phi_1"/>
    <property type="match status" value="1"/>
</dbReference>
<evidence type="ECO:0000256" key="4">
    <source>
        <dbReference type="ARBA" id="ARBA00022729"/>
    </source>
</evidence>
<dbReference type="PANTHER" id="PTHR31279">
    <property type="entry name" value="PROTEIN EXORDIUM-LIKE 5"/>
    <property type="match status" value="1"/>
</dbReference>
<dbReference type="GO" id="GO:0048046">
    <property type="term" value="C:apoplast"/>
    <property type="evidence" value="ECO:0007669"/>
    <property type="project" value="UniProtKB-SubCell"/>
</dbReference>
<dbReference type="PANTHER" id="PTHR31279:SF4">
    <property type="entry name" value="PROTEIN EXORDIUM-LIKE 5"/>
    <property type="match status" value="1"/>
</dbReference>
<gene>
    <name evidence="6" type="ORF">FPE_LOCUS3867</name>
</gene>
<evidence type="ECO:0000313" key="6">
    <source>
        <dbReference type="EMBL" id="CAI9756437.1"/>
    </source>
</evidence>
<proteinExistence type="inferred from homology"/>
<keyword evidence="2" id="KW-0052">Apoplast</keyword>
<evidence type="ECO:0000256" key="3">
    <source>
        <dbReference type="ARBA" id="ARBA00022525"/>
    </source>
</evidence>
<reference evidence="6" key="1">
    <citation type="submission" date="2023-05" db="EMBL/GenBank/DDBJ databases">
        <authorList>
            <person name="Huff M."/>
        </authorList>
    </citation>
    <scope>NUCLEOTIDE SEQUENCE</scope>
</reference>
<evidence type="ECO:0000313" key="7">
    <source>
        <dbReference type="Proteomes" id="UP000834106"/>
    </source>
</evidence>
<dbReference type="EMBL" id="OU503037">
    <property type="protein sequence ID" value="CAI9756437.1"/>
    <property type="molecule type" value="Genomic_DNA"/>
</dbReference>
<comment type="similarity">
    <text evidence="5">Belongs to the EXORDIUM family.</text>
</comment>
<protein>
    <submittedName>
        <fullName evidence="6">Uncharacterized protein</fullName>
    </submittedName>
</protein>